<sequence length="127" mass="14571">MAERINFEFEEQEIELTDGTVLKLPARTKEINDKISELAKKAGIMNEYDFYKENLIALFGRGGFGKIAPEAEKTNLDYLSAVWHTAKDLFMGQKNDADKKELEKKMEILEKVIPQADVINSFLTRIK</sequence>
<keyword evidence="2" id="KW-1185">Reference proteome</keyword>
<accession>A0A926FB75</accession>
<dbReference type="Proteomes" id="UP000647416">
    <property type="component" value="Unassembled WGS sequence"/>
</dbReference>
<proteinExistence type="predicted"/>
<dbReference type="RefSeq" id="WP_262432604.1">
    <property type="nucleotide sequence ID" value="NZ_JACRTE010000020.1"/>
</dbReference>
<gene>
    <name evidence="1" type="ORF">H8706_10500</name>
</gene>
<dbReference type="EMBL" id="JACRTE010000020">
    <property type="protein sequence ID" value="MBC8597290.1"/>
    <property type="molecule type" value="Genomic_DNA"/>
</dbReference>
<name>A0A926FB75_9FIRM</name>
<comment type="caution">
    <text evidence="1">The sequence shown here is derived from an EMBL/GenBank/DDBJ whole genome shotgun (WGS) entry which is preliminary data.</text>
</comment>
<dbReference type="AlphaFoldDB" id="A0A926FB75"/>
<evidence type="ECO:0000313" key="1">
    <source>
        <dbReference type="EMBL" id="MBC8597290.1"/>
    </source>
</evidence>
<protein>
    <submittedName>
        <fullName evidence="1">Uncharacterized protein</fullName>
    </submittedName>
</protein>
<organism evidence="1 2">
    <name type="scientific">Qingrenia yutianensis</name>
    <dbReference type="NCBI Taxonomy" id="2763676"/>
    <lineage>
        <taxon>Bacteria</taxon>
        <taxon>Bacillati</taxon>
        <taxon>Bacillota</taxon>
        <taxon>Clostridia</taxon>
        <taxon>Eubacteriales</taxon>
        <taxon>Oscillospiraceae</taxon>
        <taxon>Qingrenia</taxon>
    </lineage>
</organism>
<reference evidence="1" key="1">
    <citation type="submission" date="2020-08" db="EMBL/GenBank/DDBJ databases">
        <title>Genome public.</title>
        <authorList>
            <person name="Liu C."/>
            <person name="Sun Q."/>
        </authorList>
    </citation>
    <scope>NUCLEOTIDE SEQUENCE</scope>
    <source>
        <strain evidence="1">NSJ-50</strain>
    </source>
</reference>
<evidence type="ECO:0000313" key="2">
    <source>
        <dbReference type="Proteomes" id="UP000647416"/>
    </source>
</evidence>